<dbReference type="Pfam" id="PF00298">
    <property type="entry name" value="Ribosomal_L11"/>
    <property type="match status" value="1"/>
</dbReference>
<dbReference type="SUPFAM" id="SSF46906">
    <property type="entry name" value="Ribosomal protein L11, C-terminal domain"/>
    <property type="match status" value="1"/>
</dbReference>
<dbReference type="InterPro" id="IPR036796">
    <property type="entry name" value="Ribosomal_uL11_N_sf"/>
</dbReference>
<dbReference type="Gene3D" id="1.10.10.250">
    <property type="entry name" value="Ribosomal protein L11, C-terminal domain"/>
    <property type="match status" value="1"/>
</dbReference>
<dbReference type="AlphaFoldDB" id="A0A6C0F505"/>
<dbReference type="InterPro" id="IPR020784">
    <property type="entry name" value="Ribosomal_uL11_N"/>
</dbReference>
<dbReference type="GO" id="GO:0022625">
    <property type="term" value="C:cytosolic large ribosomal subunit"/>
    <property type="evidence" value="ECO:0007669"/>
    <property type="project" value="TreeGrafter"/>
</dbReference>
<keyword evidence="2" id="KW-0689">Ribosomal protein</keyword>
<feature type="domain" description="Large ribosomal subunit protein uL11 C-terminal" evidence="4">
    <location>
        <begin position="104"/>
        <end position="170"/>
    </location>
</feature>
<dbReference type="InterPro" id="IPR000911">
    <property type="entry name" value="Ribosomal_uL11"/>
</dbReference>
<accession>A0A6C0F505</accession>
<evidence type="ECO:0008006" key="7">
    <source>
        <dbReference type="Google" id="ProtNLM"/>
    </source>
</evidence>
<dbReference type="InterPro" id="IPR036769">
    <property type="entry name" value="Ribosomal_uL11_C_sf"/>
</dbReference>
<dbReference type="GO" id="GO:0070180">
    <property type="term" value="F:large ribosomal subunit rRNA binding"/>
    <property type="evidence" value="ECO:0007669"/>
    <property type="project" value="TreeGrafter"/>
</dbReference>
<proteinExistence type="inferred from homology"/>
<evidence type="ECO:0000256" key="1">
    <source>
        <dbReference type="ARBA" id="ARBA00010537"/>
    </source>
</evidence>
<dbReference type="NCBIfam" id="TIGR01632">
    <property type="entry name" value="L11_bact"/>
    <property type="match status" value="1"/>
</dbReference>
<sequence>MKTRSSFESRNKNNNICKEKINDIKKQDLLDGDSDKKIVFTLKLELVAGDETLRQPLAPALFSVGVNIIDFIKQFNAETENIKGDIVKVILTVYEDHSFTFIVKSPITPFLIKKAIGIEKGSSIPGKNIVGYLSKEQIEKIAKIKMPDLNTKDLSKAVKIISGTARSMGVGFHDCN</sequence>
<dbReference type="Gene3D" id="3.30.1550.10">
    <property type="entry name" value="Ribosomal protein L11/L12, N-terminal domain"/>
    <property type="match status" value="1"/>
</dbReference>
<evidence type="ECO:0000259" key="5">
    <source>
        <dbReference type="Pfam" id="PF03946"/>
    </source>
</evidence>
<dbReference type="GO" id="GO:0003735">
    <property type="term" value="F:structural constituent of ribosome"/>
    <property type="evidence" value="ECO:0007669"/>
    <property type="project" value="InterPro"/>
</dbReference>
<dbReference type="SMART" id="SM00649">
    <property type="entry name" value="RL11"/>
    <property type="match status" value="1"/>
</dbReference>
<protein>
    <recommendedName>
        <fullName evidence="7">50S ribosomal protein L11</fullName>
    </recommendedName>
</protein>
<dbReference type="PANTHER" id="PTHR11661:SF1">
    <property type="entry name" value="LARGE RIBOSOMAL SUBUNIT PROTEIN UL11M"/>
    <property type="match status" value="1"/>
</dbReference>
<dbReference type="GO" id="GO:0006412">
    <property type="term" value="P:translation"/>
    <property type="evidence" value="ECO:0007669"/>
    <property type="project" value="InterPro"/>
</dbReference>
<comment type="similarity">
    <text evidence="1">Belongs to the universal ribosomal protein uL11 family.</text>
</comment>
<dbReference type="SUPFAM" id="SSF54747">
    <property type="entry name" value="Ribosomal L11/L12e N-terminal domain"/>
    <property type="match status" value="1"/>
</dbReference>
<name>A0A6C0F505_9ZZZZ</name>
<evidence type="ECO:0000256" key="3">
    <source>
        <dbReference type="ARBA" id="ARBA00023274"/>
    </source>
</evidence>
<keyword evidence="3" id="KW-0687">Ribonucleoprotein</keyword>
<evidence type="ECO:0000259" key="4">
    <source>
        <dbReference type="Pfam" id="PF00298"/>
    </source>
</evidence>
<dbReference type="HAMAP" id="MF_00736">
    <property type="entry name" value="Ribosomal_uL11"/>
    <property type="match status" value="1"/>
</dbReference>
<dbReference type="InterPro" id="IPR006519">
    <property type="entry name" value="Ribosomal_uL11_bac-typ"/>
</dbReference>
<evidence type="ECO:0000313" key="6">
    <source>
        <dbReference type="EMBL" id="QHT36284.1"/>
    </source>
</evidence>
<dbReference type="InterPro" id="IPR020783">
    <property type="entry name" value="Ribosomal_uL11_C"/>
</dbReference>
<organism evidence="6">
    <name type="scientific">viral metagenome</name>
    <dbReference type="NCBI Taxonomy" id="1070528"/>
    <lineage>
        <taxon>unclassified sequences</taxon>
        <taxon>metagenomes</taxon>
        <taxon>organismal metagenomes</taxon>
    </lineage>
</organism>
<dbReference type="CDD" id="cd00349">
    <property type="entry name" value="Ribosomal_L11"/>
    <property type="match status" value="1"/>
</dbReference>
<dbReference type="PANTHER" id="PTHR11661">
    <property type="entry name" value="60S RIBOSOMAL PROTEIN L12"/>
    <property type="match status" value="1"/>
</dbReference>
<evidence type="ECO:0000256" key="2">
    <source>
        <dbReference type="ARBA" id="ARBA00022980"/>
    </source>
</evidence>
<dbReference type="EMBL" id="MN739035">
    <property type="protein sequence ID" value="QHT36284.1"/>
    <property type="molecule type" value="Genomic_DNA"/>
</dbReference>
<feature type="domain" description="Large ribosomal subunit protein uL11 N-terminal" evidence="5">
    <location>
        <begin position="43"/>
        <end position="99"/>
    </location>
</feature>
<reference evidence="6" key="1">
    <citation type="journal article" date="2020" name="Nature">
        <title>Giant virus diversity and host interactions through global metagenomics.</title>
        <authorList>
            <person name="Schulz F."/>
            <person name="Roux S."/>
            <person name="Paez-Espino D."/>
            <person name="Jungbluth S."/>
            <person name="Walsh D.A."/>
            <person name="Denef V.J."/>
            <person name="McMahon K.D."/>
            <person name="Konstantinidis K.T."/>
            <person name="Eloe-Fadrosh E.A."/>
            <person name="Kyrpides N.C."/>
            <person name="Woyke T."/>
        </authorList>
    </citation>
    <scope>NUCLEOTIDE SEQUENCE</scope>
    <source>
        <strain evidence="6">GVMAG-M-3300009182-46</strain>
    </source>
</reference>
<dbReference type="Pfam" id="PF03946">
    <property type="entry name" value="Ribosomal_L11_N"/>
    <property type="match status" value="1"/>
</dbReference>